<dbReference type="STRING" id="296218.AWN68_02225"/>
<dbReference type="AlphaFoldDB" id="A0A150XYA3"/>
<feature type="transmembrane region" description="Helical" evidence="1">
    <location>
        <begin position="74"/>
        <end position="92"/>
    </location>
</feature>
<evidence type="ECO:0000313" key="4">
    <source>
        <dbReference type="EMBL" id="KYG83642.1"/>
    </source>
</evidence>
<evidence type="ECO:0000256" key="1">
    <source>
        <dbReference type="SAM" id="Phobius"/>
    </source>
</evidence>
<evidence type="ECO:0000313" key="5">
    <source>
        <dbReference type="Proteomes" id="UP000075615"/>
    </source>
</evidence>
<reference evidence="4 5" key="1">
    <citation type="submission" date="2016-01" db="EMBL/GenBank/DDBJ databases">
        <title>Genome sequencing of Roseivirga echinicomitans KMM 6058.</title>
        <authorList>
            <person name="Selvaratnam C."/>
            <person name="Thevarajoo S."/>
            <person name="Goh K.M."/>
            <person name="Ee R."/>
            <person name="Chan K.-G."/>
            <person name="Chong C.S."/>
        </authorList>
    </citation>
    <scope>NUCLEOTIDE SEQUENCE [LARGE SCALE GENOMIC DNA]</scope>
    <source>
        <strain evidence="4 5">KMM 6058</strain>
    </source>
</reference>
<dbReference type="PANTHER" id="PTHR40763">
    <property type="entry name" value="MEMBRANE PROTEIN-RELATED"/>
    <property type="match status" value="1"/>
</dbReference>
<dbReference type="Proteomes" id="UP000075615">
    <property type="component" value="Unassembled WGS sequence"/>
</dbReference>
<dbReference type="Pfam" id="PF22570">
    <property type="entry name" value="LiaF-TM"/>
    <property type="match status" value="1"/>
</dbReference>
<dbReference type="EMBL" id="LRDB01000001">
    <property type="protein sequence ID" value="KYG83642.1"/>
    <property type="molecule type" value="Genomic_DNA"/>
</dbReference>
<sequence>MCFKPKGQKTSVNSTTTITQNNNHSRQKLFCLHLTKKIMSQSASKRYIVGALFLVIGSLWTLDNIDVLNIRLPWYFTEWYSIMILIGILIATVREKVGLGLTFVAIGAAFLIRDVYYLDFRDIFEFWPVIFIIIGGSLLFRRGMDKDGSSEKKNTESEIDGIDEIAIFCGAERKVTSKQFRGGKLTTIFGGTDINLLNAELASGTNILDVFVLFGGTEIRVPSDMNVKVQVTAIFGGFSDERKVITENEANNGKELVVKGLVLFGGGEVK</sequence>
<dbReference type="InterPro" id="IPR054331">
    <property type="entry name" value="LiaF_TM"/>
</dbReference>
<feature type="transmembrane region" description="Helical" evidence="1">
    <location>
        <begin position="123"/>
        <end position="140"/>
    </location>
</feature>
<keyword evidence="1" id="KW-0812">Transmembrane</keyword>
<dbReference type="Pfam" id="PF09922">
    <property type="entry name" value="LiaF-like_C"/>
    <property type="match status" value="1"/>
</dbReference>
<proteinExistence type="predicted"/>
<accession>A0A150XYA3</accession>
<comment type="caution">
    <text evidence="4">The sequence shown here is derived from an EMBL/GenBank/DDBJ whole genome shotgun (WGS) entry which is preliminary data.</text>
</comment>
<evidence type="ECO:0000259" key="3">
    <source>
        <dbReference type="Pfam" id="PF22570"/>
    </source>
</evidence>
<feature type="domain" description="Cell wall-active antibiotics response LiaF-like C-terminal" evidence="2">
    <location>
        <begin position="179"/>
        <end position="239"/>
    </location>
</feature>
<organism evidence="4 5">
    <name type="scientific">Roseivirga echinicomitans</name>
    <dbReference type="NCBI Taxonomy" id="296218"/>
    <lineage>
        <taxon>Bacteria</taxon>
        <taxon>Pseudomonadati</taxon>
        <taxon>Bacteroidota</taxon>
        <taxon>Cytophagia</taxon>
        <taxon>Cytophagales</taxon>
        <taxon>Roseivirgaceae</taxon>
        <taxon>Roseivirga</taxon>
    </lineage>
</organism>
<gene>
    <name evidence="4" type="ORF">AWN68_02225</name>
</gene>
<name>A0A150XYA3_9BACT</name>
<evidence type="ECO:0000259" key="2">
    <source>
        <dbReference type="Pfam" id="PF09922"/>
    </source>
</evidence>
<feature type="domain" description="LiaF transmembrane" evidence="3">
    <location>
        <begin position="49"/>
        <end position="143"/>
    </location>
</feature>
<feature type="transmembrane region" description="Helical" evidence="1">
    <location>
        <begin position="99"/>
        <end position="117"/>
    </location>
</feature>
<dbReference type="PANTHER" id="PTHR40763:SF5">
    <property type="entry name" value="MEMBRANE PROTEIN"/>
    <property type="match status" value="1"/>
</dbReference>
<keyword evidence="1" id="KW-1133">Transmembrane helix</keyword>
<protein>
    <recommendedName>
        <fullName evidence="6">Cell wall-active antibiotics response LiaF-like C-terminal domain-containing protein</fullName>
    </recommendedName>
</protein>
<keyword evidence="1" id="KW-0472">Membrane</keyword>
<evidence type="ECO:0008006" key="6">
    <source>
        <dbReference type="Google" id="ProtNLM"/>
    </source>
</evidence>
<feature type="transmembrane region" description="Helical" evidence="1">
    <location>
        <begin position="46"/>
        <end position="62"/>
    </location>
</feature>
<dbReference type="InterPro" id="IPR024425">
    <property type="entry name" value="LiaF-like_C"/>
</dbReference>
<keyword evidence="5" id="KW-1185">Reference proteome</keyword>